<proteinExistence type="predicted"/>
<name>A0AB33JR15_9ACTN</name>
<dbReference type="AlphaFoldDB" id="A0AB33JR15"/>
<gene>
    <name evidence="1" type="ORF">KCMC57_15640</name>
</gene>
<organism evidence="1">
    <name type="scientific">Kitasatospora sp. CMC57</name>
    <dbReference type="NCBI Taxonomy" id="3231513"/>
    <lineage>
        <taxon>Bacteria</taxon>
        <taxon>Bacillati</taxon>
        <taxon>Actinomycetota</taxon>
        <taxon>Actinomycetes</taxon>
        <taxon>Kitasatosporales</taxon>
        <taxon>Streptomycetaceae</taxon>
        <taxon>Kitasatospora</taxon>
    </lineage>
</organism>
<evidence type="ECO:0000313" key="1">
    <source>
        <dbReference type="EMBL" id="BFP45196.1"/>
    </source>
</evidence>
<accession>A0AB33JR15</accession>
<sequence length="147" mass="15200">MSEVPPVPTGAILELSAFRIAGEGRDGLALTSNEYVTVDLNGGTHEMALDVFRALGGAFTPQPSTDAFFAYGSPGPTVGSRRFLVDGPGRRIGAGHRLVGEISADITGAPERIAYVLDALRAFAEVDEVGTAGGGGETRTTVQLRPA</sequence>
<dbReference type="EMBL" id="AP035881">
    <property type="protein sequence ID" value="BFP45196.1"/>
    <property type="molecule type" value="Genomic_DNA"/>
</dbReference>
<reference evidence="1" key="1">
    <citation type="submission" date="2024-07" db="EMBL/GenBank/DDBJ databases">
        <title>Complete genome sequences of cellulolytic bacteria, Kitasatospora sp. CMC57 and Streptomyces sp. CMC78, isolated from Japanese agricultural soil.</title>
        <authorList>
            <person name="Hashimoto T."/>
            <person name="Ito M."/>
            <person name="Iwamoto M."/>
            <person name="Fukahori D."/>
            <person name="Shoda T."/>
            <person name="Sakoda M."/>
            <person name="Morohoshi T."/>
            <person name="Mitsuboshi M."/>
            <person name="Nishizawa T."/>
        </authorList>
    </citation>
    <scope>NUCLEOTIDE SEQUENCE</scope>
    <source>
        <strain evidence="1">CMC57</strain>
    </source>
</reference>
<protein>
    <submittedName>
        <fullName evidence="1">Uncharacterized protein</fullName>
    </submittedName>
</protein>